<organism evidence="1 2">
    <name type="scientific">Erpetoichthys calabaricus</name>
    <name type="common">Rope fish</name>
    <name type="synonym">Calamoichthys calabaricus</name>
    <dbReference type="NCBI Taxonomy" id="27687"/>
    <lineage>
        <taxon>Eukaryota</taxon>
        <taxon>Metazoa</taxon>
        <taxon>Chordata</taxon>
        <taxon>Craniata</taxon>
        <taxon>Vertebrata</taxon>
        <taxon>Euteleostomi</taxon>
        <taxon>Actinopterygii</taxon>
        <taxon>Polypteriformes</taxon>
        <taxon>Polypteridae</taxon>
        <taxon>Erpetoichthys</taxon>
    </lineage>
</organism>
<keyword evidence="2" id="KW-1185">Reference proteome</keyword>
<dbReference type="GO" id="GO:0005737">
    <property type="term" value="C:cytoplasm"/>
    <property type="evidence" value="ECO:0007669"/>
    <property type="project" value="TreeGrafter"/>
</dbReference>
<reference evidence="1" key="1">
    <citation type="submission" date="2021-06" db="EMBL/GenBank/DDBJ databases">
        <authorList>
            <consortium name="Wellcome Sanger Institute Data Sharing"/>
        </authorList>
    </citation>
    <scope>NUCLEOTIDE SEQUENCE [LARGE SCALE GENOMIC DNA]</scope>
</reference>
<dbReference type="AlphaFoldDB" id="A0A8C4XBX6"/>
<sequence>MNTHQFCEFMKAAKEKQQASCQALLDVVQFRPEDITLQVYEIETSGKGHCRSRMEEQGIISRGFQLQQKVPDGLQTTNLCALLCNDRLYILELALKY</sequence>
<reference evidence="1" key="2">
    <citation type="submission" date="2025-08" db="UniProtKB">
        <authorList>
            <consortium name="Ensembl"/>
        </authorList>
    </citation>
    <scope>IDENTIFICATION</scope>
</reference>
<dbReference type="PANTHER" id="PTHR47097">
    <property type="entry name" value="HEAT SHOCK PROTEIN BETA-3"/>
    <property type="match status" value="1"/>
</dbReference>
<protein>
    <submittedName>
        <fullName evidence="1">Uncharacterized protein</fullName>
    </submittedName>
</protein>
<dbReference type="Ensembl" id="ENSECRT00000020034.1">
    <property type="protein sequence ID" value="ENSECRP00000019638.1"/>
    <property type="gene ID" value="ENSECRG00000013131.1"/>
</dbReference>
<evidence type="ECO:0000313" key="1">
    <source>
        <dbReference type="Ensembl" id="ENSECRP00000019638.1"/>
    </source>
</evidence>
<accession>A0A8C4XBX6</accession>
<dbReference type="GO" id="GO:0016607">
    <property type="term" value="C:nuclear speck"/>
    <property type="evidence" value="ECO:0007669"/>
    <property type="project" value="TreeGrafter"/>
</dbReference>
<dbReference type="PANTHER" id="PTHR47097:SF1">
    <property type="entry name" value="HEAT SHOCK PROTEIN BETA-3"/>
    <property type="match status" value="1"/>
</dbReference>
<name>A0A8C4XBX6_ERPCA</name>
<reference evidence="1" key="3">
    <citation type="submission" date="2025-09" db="UniProtKB">
        <authorList>
            <consortium name="Ensembl"/>
        </authorList>
    </citation>
    <scope>IDENTIFICATION</scope>
</reference>
<proteinExistence type="predicted"/>
<evidence type="ECO:0000313" key="2">
    <source>
        <dbReference type="Proteomes" id="UP000694620"/>
    </source>
</evidence>
<dbReference type="InterPro" id="IPR033894">
    <property type="entry name" value="HSPB3"/>
</dbReference>
<dbReference type="Proteomes" id="UP000694620">
    <property type="component" value="Chromosome 7"/>
</dbReference>